<evidence type="ECO:0000313" key="4">
    <source>
        <dbReference type="Proteomes" id="UP000023152"/>
    </source>
</evidence>
<dbReference type="PANTHER" id="PTHR22829:SF16">
    <property type="entry name" value="PH DOMAIN-CONTAINING PROTEIN"/>
    <property type="match status" value="1"/>
</dbReference>
<comment type="caution">
    <text evidence="3">The sequence shown here is derived from an EMBL/GenBank/DDBJ whole genome shotgun (WGS) entry which is preliminary data.</text>
</comment>
<feature type="region of interest" description="Disordered" evidence="1">
    <location>
        <begin position="244"/>
        <end position="280"/>
    </location>
</feature>
<dbReference type="OrthoDB" id="446890at2759"/>
<dbReference type="InterPro" id="IPR036388">
    <property type="entry name" value="WH-like_DNA-bd_sf"/>
</dbReference>
<sequence length="291" mass="33667">YHGKSYPNCFIGSEAVTWIIEHPKLTKCDTLEKAIVLGNYLIRKGIMHHVMNQHLFKNDYLFYQFSKDIDHESVTYKWNSQDLIAIAKEIRQNVEIRDRTYHFKKYKDCFLGNACVKFLIDRSICTHVPEAIALGNALIEQNIIHHVTDGHKFENGPFFYAFVDLARFDLFHITTSKHSTETIDWGRRNSIGNSTTNSVLLQRLSTGRRTKSLTHLSSPYEQSQTPSCDRHLMPILAESRTICSQETEDHKEDDEKKQTEQPPSLNPTDRLFFSDDDIDGEDDTLYGTFKG</sequence>
<dbReference type="AlphaFoldDB" id="X6N0H4"/>
<dbReference type="GO" id="GO:0035556">
    <property type="term" value="P:intracellular signal transduction"/>
    <property type="evidence" value="ECO:0007669"/>
    <property type="project" value="InterPro"/>
</dbReference>
<dbReference type="GO" id="GO:0023051">
    <property type="term" value="P:regulation of signaling"/>
    <property type="evidence" value="ECO:0007669"/>
    <property type="project" value="TreeGrafter"/>
</dbReference>
<accession>X6N0H4</accession>
<feature type="domain" description="DEP" evidence="2">
    <location>
        <begin position="90"/>
        <end position="164"/>
    </location>
</feature>
<dbReference type="CDD" id="cd04371">
    <property type="entry name" value="DEP"/>
    <property type="match status" value="2"/>
</dbReference>
<reference evidence="3 4" key="1">
    <citation type="journal article" date="2013" name="Curr. Biol.">
        <title>The Genome of the Foraminiferan Reticulomyxa filosa.</title>
        <authorList>
            <person name="Glockner G."/>
            <person name="Hulsmann N."/>
            <person name="Schleicher M."/>
            <person name="Noegel A.A."/>
            <person name="Eichinger L."/>
            <person name="Gallinger C."/>
            <person name="Pawlowski J."/>
            <person name="Sierra R."/>
            <person name="Euteneuer U."/>
            <person name="Pillet L."/>
            <person name="Moustafa A."/>
            <person name="Platzer M."/>
            <person name="Groth M."/>
            <person name="Szafranski K."/>
            <person name="Schliwa M."/>
        </authorList>
    </citation>
    <scope>NUCLEOTIDE SEQUENCE [LARGE SCALE GENOMIC DNA]</scope>
</reference>
<evidence type="ECO:0000256" key="1">
    <source>
        <dbReference type="SAM" id="MobiDB-lite"/>
    </source>
</evidence>
<organism evidence="3 4">
    <name type="scientific">Reticulomyxa filosa</name>
    <dbReference type="NCBI Taxonomy" id="46433"/>
    <lineage>
        <taxon>Eukaryota</taxon>
        <taxon>Sar</taxon>
        <taxon>Rhizaria</taxon>
        <taxon>Retaria</taxon>
        <taxon>Foraminifera</taxon>
        <taxon>Monothalamids</taxon>
        <taxon>Reticulomyxidae</taxon>
        <taxon>Reticulomyxa</taxon>
    </lineage>
</organism>
<feature type="non-terminal residue" evidence="3">
    <location>
        <position position="1"/>
    </location>
</feature>
<dbReference type="PROSITE" id="PS50186">
    <property type="entry name" value="DEP"/>
    <property type="match status" value="2"/>
</dbReference>
<dbReference type="SUPFAM" id="SSF46785">
    <property type="entry name" value="Winged helix' DNA-binding domain"/>
    <property type="match status" value="2"/>
</dbReference>
<dbReference type="SMART" id="SM00049">
    <property type="entry name" value="DEP"/>
    <property type="match status" value="2"/>
</dbReference>
<proteinExistence type="predicted"/>
<evidence type="ECO:0000259" key="2">
    <source>
        <dbReference type="PROSITE" id="PS50186"/>
    </source>
</evidence>
<dbReference type="InterPro" id="IPR051832">
    <property type="entry name" value="mTOR-Rac_regulators"/>
</dbReference>
<dbReference type="EMBL" id="ASPP01013287">
    <property type="protein sequence ID" value="ETO19780.1"/>
    <property type="molecule type" value="Genomic_DNA"/>
</dbReference>
<feature type="compositionally biased region" description="Basic and acidic residues" evidence="1">
    <location>
        <begin position="247"/>
        <end position="259"/>
    </location>
</feature>
<dbReference type="Gene3D" id="1.10.10.10">
    <property type="entry name" value="Winged helix-like DNA-binding domain superfamily/Winged helix DNA-binding domain"/>
    <property type="match status" value="2"/>
</dbReference>
<dbReference type="InterPro" id="IPR000591">
    <property type="entry name" value="DEP_dom"/>
</dbReference>
<dbReference type="Proteomes" id="UP000023152">
    <property type="component" value="Unassembled WGS sequence"/>
</dbReference>
<dbReference type="InterPro" id="IPR036390">
    <property type="entry name" value="WH_DNA-bd_sf"/>
</dbReference>
<evidence type="ECO:0000313" key="3">
    <source>
        <dbReference type="EMBL" id="ETO19780.1"/>
    </source>
</evidence>
<name>X6N0H4_RETFI</name>
<gene>
    <name evidence="3" type="ORF">RFI_17447</name>
</gene>
<protein>
    <recommendedName>
        <fullName evidence="2">DEP domain-containing protein</fullName>
    </recommendedName>
</protein>
<dbReference type="PANTHER" id="PTHR22829">
    <property type="entry name" value="DEP DOMAIN PROTEIN"/>
    <property type="match status" value="1"/>
</dbReference>
<keyword evidence="4" id="KW-1185">Reference proteome</keyword>
<feature type="domain" description="DEP" evidence="2">
    <location>
        <begin position="1"/>
        <end position="67"/>
    </location>
</feature>
<dbReference type="Pfam" id="PF00610">
    <property type="entry name" value="DEP"/>
    <property type="match status" value="2"/>
</dbReference>